<accession>A0AAV4PEK6</accession>
<name>A0AAV4PEK6_9ARAC</name>
<protein>
    <submittedName>
        <fullName evidence="1">Uncharacterized protein</fullName>
    </submittedName>
</protein>
<dbReference type="EMBL" id="BPLQ01002577">
    <property type="protein sequence ID" value="GIX94151.1"/>
    <property type="molecule type" value="Genomic_DNA"/>
</dbReference>
<proteinExistence type="predicted"/>
<dbReference type="AlphaFoldDB" id="A0AAV4PEK6"/>
<keyword evidence="2" id="KW-1185">Reference proteome</keyword>
<dbReference type="Proteomes" id="UP001054837">
    <property type="component" value="Unassembled WGS sequence"/>
</dbReference>
<reference evidence="1 2" key="1">
    <citation type="submission" date="2021-06" db="EMBL/GenBank/DDBJ databases">
        <title>Caerostris darwini draft genome.</title>
        <authorList>
            <person name="Kono N."/>
            <person name="Arakawa K."/>
        </authorList>
    </citation>
    <scope>NUCLEOTIDE SEQUENCE [LARGE SCALE GENOMIC DNA]</scope>
</reference>
<organism evidence="1 2">
    <name type="scientific">Caerostris darwini</name>
    <dbReference type="NCBI Taxonomy" id="1538125"/>
    <lineage>
        <taxon>Eukaryota</taxon>
        <taxon>Metazoa</taxon>
        <taxon>Ecdysozoa</taxon>
        <taxon>Arthropoda</taxon>
        <taxon>Chelicerata</taxon>
        <taxon>Arachnida</taxon>
        <taxon>Araneae</taxon>
        <taxon>Araneomorphae</taxon>
        <taxon>Entelegynae</taxon>
        <taxon>Araneoidea</taxon>
        <taxon>Araneidae</taxon>
        <taxon>Caerostris</taxon>
    </lineage>
</organism>
<evidence type="ECO:0000313" key="1">
    <source>
        <dbReference type="EMBL" id="GIX94151.1"/>
    </source>
</evidence>
<gene>
    <name evidence="1" type="ORF">CDAR_485121</name>
</gene>
<comment type="caution">
    <text evidence="1">The sequence shown here is derived from an EMBL/GenBank/DDBJ whole genome shotgun (WGS) entry which is preliminary data.</text>
</comment>
<evidence type="ECO:0000313" key="2">
    <source>
        <dbReference type="Proteomes" id="UP001054837"/>
    </source>
</evidence>
<sequence length="134" mass="15401">MWKCYFCFYNEHLWDECGTISATEQLSHPLANKARVQTSREVEARGLIQQNFVGGAANYSFGLSPDLLSFIVLSFLSCEFSNSNKEKHLSMEFYHPLEAEENQSIVNIDTAQNKEMHCRKGQLKDKHCDIYEIG</sequence>